<evidence type="ECO:0000313" key="2">
    <source>
        <dbReference type="EMBL" id="GMH76212.1"/>
    </source>
</evidence>
<reference evidence="3" key="1">
    <citation type="journal article" date="2023" name="Commun. Biol.">
        <title>Genome analysis of Parmales, the sister group of diatoms, reveals the evolutionary specialization of diatoms from phago-mixotrophs to photoautotrophs.</title>
        <authorList>
            <person name="Ban H."/>
            <person name="Sato S."/>
            <person name="Yoshikawa S."/>
            <person name="Yamada K."/>
            <person name="Nakamura Y."/>
            <person name="Ichinomiya M."/>
            <person name="Sato N."/>
            <person name="Blanc-Mathieu R."/>
            <person name="Endo H."/>
            <person name="Kuwata A."/>
            <person name="Ogata H."/>
        </authorList>
    </citation>
    <scope>NUCLEOTIDE SEQUENCE [LARGE SCALE GENOMIC DNA]</scope>
    <source>
        <strain evidence="3">NIES 3700</strain>
    </source>
</reference>
<protein>
    <submittedName>
        <fullName evidence="2">Uncharacterized protein</fullName>
    </submittedName>
</protein>
<organism evidence="2 3">
    <name type="scientific">Triparma laevis f. longispina</name>
    <dbReference type="NCBI Taxonomy" id="1714387"/>
    <lineage>
        <taxon>Eukaryota</taxon>
        <taxon>Sar</taxon>
        <taxon>Stramenopiles</taxon>
        <taxon>Ochrophyta</taxon>
        <taxon>Bolidophyceae</taxon>
        <taxon>Parmales</taxon>
        <taxon>Triparmaceae</taxon>
        <taxon>Triparma</taxon>
    </lineage>
</organism>
<keyword evidence="3" id="KW-1185">Reference proteome</keyword>
<accession>A0A9W7APY9</accession>
<dbReference type="Proteomes" id="UP001165122">
    <property type="component" value="Unassembled WGS sequence"/>
</dbReference>
<comment type="caution">
    <text evidence="2">The sequence shown here is derived from an EMBL/GenBank/DDBJ whole genome shotgun (WGS) entry which is preliminary data.</text>
</comment>
<sequence>MEQQVLKITRSEDLVKLRALAELCGQEFFEDPSLLVVAWRRILEVLELAMPEEKKVRGKKKKQKKKKDPRKLKILDA</sequence>
<feature type="compositionally biased region" description="Basic residues" evidence="1">
    <location>
        <begin position="56"/>
        <end position="70"/>
    </location>
</feature>
<feature type="region of interest" description="Disordered" evidence="1">
    <location>
        <begin position="56"/>
        <end position="77"/>
    </location>
</feature>
<evidence type="ECO:0000256" key="1">
    <source>
        <dbReference type="SAM" id="MobiDB-lite"/>
    </source>
</evidence>
<gene>
    <name evidence="2" type="ORF">TrLO_g4030</name>
</gene>
<dbReference type="AlphaFoldDB" id="A0A9W7APY9"/>
<evidence type="ECO:0000313" key="3">
    <source>
        <dbReference type="Proteomes" id="UP001165122"/>
    </source>
</evidence>
<proteinExistence type="predicted"/>
<name>A0A9W7APY9_9STRA</name>
<dbReference type="EMBL" id="BRXW01000751">
    <property type="protein sequence ID" value="GMH76212.1"/>
    <property type="molecule type" value="Genomic_DNA"/>
</dbReference>